<proteinExistence type="predicted"/>
<dbReference type="AlphaFoldDB" id="V9CZA4"/>
<name>V9CZA4_9EURO</name>
<evidence type="ECO:0000313" key="2">
    <source>
        <dbReference type="EMBL" id="ETI19979.1"/>
    </source>
</evidence>
<dbReference type="GeneID" id="19987487"/>
<evidence type="ECO:0000256" key="1">
    <source>
        <dbReference type="SAM" id="MobiDB-lite"/>
    </source>
</evidence>
<reference evidence="2 3" key="1">
    <citation type="submission" date="2013-03" db="EMBL/GenBank/DDBJ databases">
        <title>The Genome Sequence of Cladophialophora carrionii CBS 160.54.</title>
        <authorList>
            <consortium name="The Broad Institute Genomics Platform"/>
            <person name="Cuomo C."/>
            <person name="de Hoog S."/>
            <person name="Gorbushina A."/>
            <person name="Walker B."/>
            <person name="Young S.K."/>
            <person name="Zeng Q."/>
            <person name="Gargeya S."/>
            <person name="Fitzgerald M."/>
            <person name="Haas B."/>
            <person name="Abouelleil A."/>
            <person name="Allen A.W."/>
            <person name="Alvarado L."/>
            <person name="Arachchi H.M."/>
            <person name="Berlin A.M."/>
            <person name="Chapman S.B."/>
            <person name="Gainer-Dewar J."/>
            <person name="Goldberg J."/>
            <person name="Griggs A."/>
            <person name="Gujja S."/>
            <person name="Hansen M."/>
            <person name="Howarth C."/>
            <person name="Imamovic A."/>
            <person name="Ireland A."/>
            <person name="Larimer J."/>
            <person name="McCowan C."/>
            <person name="Murphy C."/>
            <person name="Pearson M."/>
            <person name="Poon T.W."/>
            <person name="Priest M."/>
            <person name="Roberts A."/>
            <person name="Saif S."/>
            <person name="Shea T."/>
            <person name="Sisk P."/>
            <person name="Sykes S."/>
            <person name="Wortman J."/>
            <person name="Nusbaum C."/>
            <person name="Birren B."/>
        </authorList>
    </citation>
    <scope>NUCLEOTIDE SEQUENCE [LARGE SCALE GENOMIC DNA]</scope>
    <source>
        <strain evidence="2 3">CBS 160.54</strain>
    </source>
</reference>
<dbReference type="EMBL" id="KB822709">
    <property type="protein sequence ID" value="ETI19979.1"/>
    <property type="molecule type" value="Genomic_DNA"/>
</dbReference>
<dbReference type="HOGENOM" id="CLU_3142973_0_0_1"/>
<dbReference type="Proteomes" id="UP000030678">
    <property type="component" value="Unassembled WGS sequence"/>
</dbReference>
<feature type="region of interest" description="Disordered" evidence="1">
    <location>
        <begin position="1"/>
        <end position="33"/>
    </location>
</feature>
<sequence>MLSTSTHIQSPSTSQQIPCPMSLPTAIPAPAPTSNRLNLVRHLTSLASS</sequence>
<dbReference type="VEuPathDB" id="FungiDB:G647_08994"/>
<protein>
    <submittedName>
        <fullName evidence="2">Uncharacterized protein</fullName>
    </submittedName>
</protein>
<evidence type="ECO:0000313" key="3">
    <source>
        <dbReference type="Proteomes" id="UP000030678"/>
    </source>
</evidence>
<dbReference type="RefSeq" id="XP_008731521.1">
    <property type="nucleotide sequence ID" value="XM_008733299.1"/>
</dbReference>
<gene>
    <name evidence="2" type="ORF">G647_08994</name>
</gene>
<feature type="compositionally biased region" description="Polar residues" evidence="1">
    <location>
        <begin position="1"/>
        <end position="17"/>
    </location>
</feature>
<accession>V9CZA4</accession>
<organism evidence="2 3">
    <name type="scientific">Cladophialophora carrionii CBS 160.54</name>
    <dbReference type="NCBI Taxonomy" id="1279043"/>
    <lineage>
        <taxon>Eukaryota</taxon>
        <taxon>Fungi</taxon>
        <taxon>Dikarya</taxon>
        <taxon>Ascomycota</taxon>
        <taxon>Pezizomycotina</taxon>
        <taxon>Eurotiomycetes</taxon>
        <taxon>Chaetothyriomycetidae</taxon>
        <taxon>Chaetothyriales</taxon>
        <taxon>Herpotrichiellaceae</taxon>
        <taxon>Cladophialophora</taxon>
    </lineage>
</organism>